<evidence type="ECO:0000313" key="1">
    <source>
        <dbReference type="EMBL" id="CAA6810721.1"/>
    </source>
</evidence>
<sequence length="92" mass="10238">MRNLILNGEIRPTVRPVTDAVTNIIKHKSELLGVQPSLMGKPQRQQIAQLILQHLEQETVVTRNTEGGVGKPKYVLAPRYVEAVDLNRAISS</sequence>
<accession>A0A6S6SU82</accession>
<gene>
    <name evidence="1" type="ORF">HELGO_WM37071</name>
</gene>
<dbReference type="AlphaFoldDB" id="A0A6S6SU82"/>
<name>A0A6S6SU82_9GAMM</name>
<proteinExistence type="predicted"/>
<protein>
    <submittedName>
        <fullName evidence="1">Uncharacterized protein</fullName>
    </submittedName>
</protein>
<organism evidence="1">
    <name type="scientific">uncultured Thiotrichaceae bacterium</name>
    <dbReference type="NCBI Taxonomy" id="298394"/>
    <lineage>
        <taxon>Bacteria</taxon>
        <taxon>Pseudomonadati</taxon>
        <taxon>Pseudomonadota</taxon>
        <taxon>Gammaproteobacteria</taxon>
        <taxon>Thiotrichales</taxon>
        <taxon>Thiotrichaceae</taxon>
        <taxon>environmental samples</taxon>
    </lineage>
</organism>
<dbReference type="EMBL" id="CACVAV010000170">
    <property type="protein sequence ID" value="CAA6810721.1"/>
    <property type="molecule type" value="Genomic_DNA"/>
</dbReference>
<reference evidence="1" key="1">
    <citation type="submission" date="2020-01" db="EMBL/GenBank/DDBJ databases">
        <authorList>
            <person name="Meier V. D."/>
            <person name="Meier V D."/>
        </authorList>
    </citation>
    <scope>NUCLEOTIDE SEQUENCE</scope>
    <source>
        <strain evidence="1">HLG_WM_MAG_08</strain>
    </source>
</reference>